<gene>
    <name evidence="1" type="ORF">L9F63_014379</name>
</gene>
<dbReference type="EMBL" id="JASPKZ010003064">
    <property type="protein sequence ID" value="KAJ9594219.1"/>
    <property type="molecule type" value="Genomic_DNA"/>
</dbReference>
<reference evidence="1" key="2">
    <citation type="submission" date="2023-05" db="EMBL/GenBank/DDBJ databases">
        <authorList>
            <person name="Fouks B."/>
        </authorList>
    </citation>
    <scope>NUCLEOTIDE SEQUENCE</scope>
    <source>
        <strain evidence="1">Stay&amp;Tobe</strain>
        <tissue evidence="1">Testes</tissue>
    </source>
</reference>
<feature type="non-terminal residue" evidence="1">
    <location>
        <position position="51"/>
    </location>
</feature>
<keyword evidence="2" id="KW-1185">Reference proteome</keyword>
<feature type="non-terminal residue" evidence="1">
    <location>
        <position position="1"/>
    </location>
</feature>
<accession>A0AAD8A853</accession>
<organism evidence="1 2">
    <name type="scientific">Diploptera punctata</name>
    <name type="common">Pacific beetle cockroach</name>
    <dbReference type="NCBI Taxonomy" id="6984"/>
    <lineage>
        <taxon>Eukaryota</taxon>
        <taxon>Metazoa</taxon>
        <taxon>Ecdysozoa</taxon>
        <taxon>Arthropoda</taxon>
        <taxon>Hexapoda</taxon>
        <taxon>Insecta</taxon>
        <taxon>Pterygota</taxon>
        <taxon>Neoptera</taxon>
        <taxon>Polyneoptera</taxon>
        <taxon>Dictyoptera</taxon>
        <taxon>Blattodea</taxon>
        <taxon>Blaberoidea</taxon>
        <taxon>Blaberidae</taxon>
        <taxon>Diplopterinae</taxon>
        <taxon>Diploptera</taxon>
    </lineage>
</organism>
<name>A0AAD8A853_DIPPU</name>
<dbReference type="AlphaFoldDB" id="A0AAD8A853"/>
<evidence type="ECO:0000313" key="2">
    <source>
        <dbReference type="Proteomes" id="UP001233999"/>
    </source>
</evidence>
<dbReference type="Proteomes" id="UP001233999">
    <property type="component" value="Unassembled WGS sequence"/>
</dbReference>
<reference evidence="1" key="1">
    <citation type="journal article" date="2023" name="IScience">
        <title>Live-bearing cockroach genome reveals convergent evolutionary mechanisms linked to viviparity in insects and beyond.</title>
        <authorList>
            <person name="Fouks B."/>
            <person name="Harrison M.C."/>
            <person name="Mikhailova A.A."/>
            <person name="Marchal E."/>
            <person name="English S."/>
            <person name="Carruthers M."/>
            <person name="Jennings E.C."/>
            <person name="Chiamaka E.L."/>
            <person name="Frigard R.A."/>
            <person name="Pippel M."/>
            <person name="Attardo G.M."/>
            <person name="Benoit J.B."/>
            <person name="Bornberg-Bauer E."/>
            <person name="Tobe S.S."/>
        </authorList>
    </citation>
    <scope>NUCLEOTIDE SEQUENCE</scope>
    <source>
        <strain evidence="1">Stay&amp;Tobe</strain>
    </source>
</reference>
<comment type="caution">
    <text evidence="1">The sequence shown here is derived from an EMBL/GenBank/DDBJ whole genome shotgun (WGS) entry which is preliminary data.</text>
</comment>
<sequence>NKENGCNGIMFAKLKVSNHLKSTVFVISLLPASQHNTGDENWQHVMGKAQE</sequence>
<evidence type="ECO:0000313" key="1">
    <source>
        <dbReference type="EMBL" id="KAJ9594219.1"/>
    </source>
</evidence>
<protein>
    <submittedName>
        <fullName evidence="1">Uncharacterized protein</fullName>
    </submittedName>
</protein>
<proteinExistence type="predicted"/>